<keyword evidence="3" id="KW-1185">Reference proteome</keyword>
<dbReference type="InterPro" id="IPR037523">
    <property type="entry name" value="VOC_core"/>
</dbReference>
<sequence>MKSDMNYIGVEKLSAAAVENPGTVRIPRPEPIVKADDVAYIMFCKKSLERQKAFLLDFGMVISAETPEAIYMRGTGPLPYFYVAFDAQKMKPRPKRHGFLGIGFSVKTAGELDTLSKATGVTIEPIDGPGAGNRVRLSDPDGFIVDVCHGRQMLERLDSRAPIAVNTPLEKRRVNEAIRTPILPSPIERLGHAVLSVTSLEVSQRWYMRHLGLIPSDVQCIEDGSPVLAFNRLNRGAELADHHSLVLTQNVMAQYMHSAYETLDLDSIGQGHQYLASRGWSHHWGIGRHILGSQIFDYWKDPEGEELEHYADGDVFDSARETRYHPMDLGGLYAWGAEVPNIAPKPTPSFIMSVVRSLRSGKMTARQLGLLKKAMSTKARPWSR</sequence>
<evidence type="ECO:0000259" key="1">
    <source>
        <dbReference type="PROSITE" id="PS51819"/>
    </source>
</evidence>
<dbReference type="SUPFAM" id="SSF54593">
    <property type="entry name" value="Glyoxalase/Bleomycin resistance protein/Dihydroxybiphenyl dioxygenase"/>
    <property type="match status" value="1"/>
</dbReference>
<protein>
    <recommendedName>
        <fullName evidence="1">VOC domain-containing protein</fullName>
    </recommendedName>
</protein>
<dbReference type="RefSeq" id="WP_166250733.1">
    <property type="nucleotide sequence ID" value="NZ_JAAMOW010000001.1"/>
</dbReference>
<reference evidence="2 3" key="1">
    <citation type="journal article" date="2014" name="Int. J. Syst. Evol. Microbiol.">
        <title>Solimonas terrae sp. nov., isolated from soil.</title>
        <authorList>
            <person name="Kim S.J."/>
            <person name="Moon J.Y."/>
            <person name="Weon H.Y."/>
            <person name="Ahn J.H."/>
            <person name="Chen W.M."/>
            <person name="Kwon S.W."/>
        </authorList>
    </citation>
    <scope>NUCLEOTIDE SEQUENCE [LARGE SCALE GENOMIC DNA]</scope>
    <source>
        <strain evidence="2 3">KIS83-12</strain>
    </source>
</reference>
<feature type="domain" description="VOC" evidence="1">
    <location>
        <begin position="189"/>
        <end position="312"/>
    </location>
</feature>
<dbReference type="Gene3D" id="3.10.180.10">
    <property type="entry name" value="2,3-Dihydroxybiphenyl 1,2-Dioxygenase, domain 1"/>
    <property type="match status" value="2"/>
</dbReference>
<proteinExistence type="predicted"/>
<dbReference type="Pfam" id="PF00903">
    <property type="entry name" value="Glyoxalase"/>
    <property type="match status" value="1"/>
</dbReference>
<gene>
    <name evidence="2" type="ORF">G7Y85_00900</name>
</gene>
<organism evidence="2 3">
    <name type="scientific">Solimonas terrae</name>
    <dbReference type="NCBI Taxonomy" id="1396819"/>
    <lineage>
        <taxon>Bacteria</taxon>
        <taxon>Pseudomonadati</taxon>
        <taxon>Pseudomonadota</taxon>
        <taxon>Gammaproteobacteria</taxon>
        <taxon>Nevskiales</taxon>
        <taxon>Nevskiaceae</taxon>
        <taxon>Solimonas</taxon>
    </lineage>
</organism>
<dbReference type="AlphaFoldDB" id="A0A6M2BMR8"/>
<comment type="caution">
    <text evidence="2">The sequence shown here is derived from an EMBL/GenBank/DDBJ whole genome shotgun (WGS) entry which is preliminary data.</text>
</comment>
<name>A0A6M2BMR8_9GAMM</name>
<evidence type="ECO:0000313" key="3">
    <source>
        <dbReference type="Proteomes" id="UP000472676"/>
    </source>
</evidence>
<dbReference type="InterPro" id="IPR029068">
    <property type="entry name" value="Glyas_Bleomycin-R_OHBP_Dase"/>
</dbReference>
<dbReference type="PROSITE" id="PS51819">
    <property type="entry name" value="VOC"/>
    <property type="match status" value="2"/>
</dbReference>
<accession>A0A6M2BMR8</accession>
<dbReference type="Proteomes" id="UP000472676">
    <property type="component" value="Unassembled WGS sequence"/>
</dbReference>
<dbReference type="InterPro" id="IPR004360">
    <property type="entry name" value="Glyas_Fos-R_dOase_dom"/>
</dbReference>
<feature type="domain" description="VOC" evidence="1">
    <location>
        <begin position="37"/>
        <end position="150"/>
    </location>
</feature>
<dbReference type="EMBL" id="JAAMOW010000001">
    <property type="protein sequence ID" value="NGY03313.1"/>
    <property type="molecule type" value="Genomic_DNA"/>
</dbReference>
<evidence type="ECO:0000313" key="2">
    <source>
        <dbReference type="EMBL" id="NGY03313.1"/>
    </source>
</evidence>